<proteinExistence type="predicted"/>
<evidence type="ECO:0000313" key="2">
    <source>
        <dbReference type="EMBL" id="KAJ6624615.1"/>
    </source>
</evidence>
<feature type="non-terminal residue" evidence="2">
    <location>
        <position position="1"/>
    </location>
</feature>
<feature type="region of interest" description="Disordered" evidence="1">
    <location>
        <begin position="96"/>
        <end position="150"/>
    </location>
</feature>
<feature type="compositionally biased region" description="Polar residues" evidence="1">
    <location>
        <begin position="96"/>
        <end position="118"/>
    </location>
</feature>
<dbReference type="AlphaFoldDB" id="A0A9Q0MJ24"/>
<evidence type="ECO:0000313" key="3">
    <source>
        <dbReference type="Proteomes" id="UP001151699"/>
    </source>
</evidence>
<sequence>TLPRCNYISSSSESCAVNTIQSISTSEPSNTLQGGTICFQPEVHRGTFLSNFEPLLECNDTVVSSDSCNVTAPTLMQKKNQTPVINNLFLVPLTPRGSTPSNSAPASRFNENSGSGATSKASNEKNASKSSNEKEIPEKTILESTLDGNPQETINAENAVVSDVECEGNLLHSRNQWVYSIWTIVQPILSATKKASSK</sequence>
<dbReference type="Proteomes" id="UP001151699">
    <property type="component" value="Unassembled WGS sequence"/>
</dbReference>
<comment type="caution">
    <text evidence="2">The sequence shown here is derived from an EMBL/GenBank/DDBJ whole genome shotgun (WGS) entry which is preliminary data.</text>
</comment>
<reference evidence="2" key="1">
    <citation type="submission" date="2022-07" db="EMBL/GenBank/DDBJ databases">
        <authorList>
            <person name="Trinca V."/>
            <person name="Uliana J.V.C."/>
            <person name="Torres T.T."/>
            <person name="Ward R.J."/>
            <person name="Monesi N."/>
        </authorList>
    </citation>
    <scope>NUCLEOTIDE SEQUENCE</scope>
    <source>
        <strain evidence="2">HSMRA1968</strain>
        <tissue evidence="2">Whole embryos</tissue>
    </source>
</reference>
<feature type="compositionally biased region" description="Basic and acidic residues" evidence="1">
    <location>
        <begin position="122"/>
        <end position="141"/>
    </location>
</feature>
<keyword evidence="3" id="KW-1185">Reference proteome</keyword>
<evidence type="ECO:0000256" key="1">
    <source>
        <dbReference type="SAM" id="MobiDB-lite"/>
    </source>
</evidence>
<gene>
    <name evidence="2" type="ORF">Bhyg_16727</name>
</gene>
<organism evidence="2 3">
    <name type="scientific">Pseudolycoriella hygida</name>
    <dbReference type="NCBI Taxonomy" id="35572"/>
    <lineage>
        <taxon>Eukaryota</taxon>
        <taxon>Metazoa</taxon>
        <taxon>Ecdysozoa</taxon>
        <taxon>Arthropoda</taxon>
        <taxon>Hexapoda</taxon>
        <taxon>Insecta</taxon>
        <taxon>Pterygota</taxon>
        <taxon>Neoptera</taxon>
        <taxon>Endopterygota</taxon>
        <taxon>Diptera</taxon>
        <taxon>Nematocera</taxon>
        <taxon>Sciaroidea</taxon>
        <taxon>Sciaridae</taxon>
        <taxon>Pseudolycoriella</taxon>
    </lineage>
</organism>
<accession>A0A9Q0MJ24</accession>
<protein>
    <submittedName>
        <fullName evidence="2">Uncharacterized protein</fullName>
    </submittedName>
</protein>
<dbReference type="EMBL" id="WJQU01003476">
    <property type="protein sequence ID" value="KAJ6624615.1"/>
    <property type="molecule type" value="Genomic_DNA"/>
</dbReference>
<feature type="non-terminal residue" evidence="2">
    <location>
        <position position="198"/>
    </location>
</feature>
<name>A0A9Q0MJ24_9DIPT</name>